<protein>
    <recommendedName>
        <fullName evidence="6">FCD domain-containing protein</fullName>
    </recommendedName>
</protein>
<proteinExistence type="predicted"/>
<dbReference type="KEGG" id="acab:QRX50_16475"/>
<evidence type="ECO:0000313" key="4">
    <source>
        <dbReference type="EMBL" id="WIX82236.1"/>
    </source>
</evidence>
<keyword evidence="5" id="KW-1185">Reference proteome</keyword>
<organism evidence="4 5">
    <name type="scientific">Amycolatopsis carbonis</name>
    <dbReference type="NCBI Taxonomy" id="715471"/>
    <lineage>
        <taxon>Bacteria</taxon>
        <taxon>Bacillati</taxon>
        <taxon>Actinomycetota</taxon>
        <taxon>Actinomycetes</taxon>
        <taxon>Pseudonocardiales</taxon>
        <taxon>Pseudonocardiaceae</taxon>
        <taxon>Amycolatopsis</taxon>
    </lineage>
</organism>
<reference evidence="4 5" key="1">
    <citation type="submission" date="2023-06" db="EMBL/GenBank/DDBJ databases">
        <authorList>
            <person name="Oyuntsetseg B."/>
            <person name="Kim S.B."/>
        </authorList>
    </citation>
    <scope>NUCLEOTIDE SEQUENCE [LARGE SCALE GENOMIC DNA]</scope>
    <source>
        <strain evidence="4 5">2-15</strain>
    </source>
</reference>
<sequence>MAYERHAPIVDLIARGDSAACSEFLADHMASARDRLIRSISTPAVNEAEVRS</sequence>
<evidence type="ECO:0008006" key="6">
    <source>
        <dbReference type="Google" id="ProtNLM"/>
    </source>
</evidence>
<keyword evidence="1" id="KW-0805">Transcription regulation</keyword>
<keyword evidence="3" id="KW-0804">Transcription</keyword>
<accession>A0A9Y2ING3</accession>
<evidence type="ECO:0000256" key="2">
    <source>
        <dbReference type="ARBA" id="ARBA00023125"/>
    </source>
</evidence>
<evidence type="ECO:0000313" key="5">
    <source>
        <dbReference type="Proteomes" id="UP001236014"/>
    </source>
</evidence>
<dbReference type="EMBL" id="CP127294">
    <property type="protein sequence ID" value="WIX82236.1"/>
    <property type="molecule type" value="Genomic_DNA"/>
</dbReference>
<dbReference type="SUPFAM" id="SSF48008">
    <property type="entry name" value="GntR ligand-binding domain-like"/>
    <property type="match status" value="1"/>
</dbReference>
<gene>
    <name evidence="4" type="ORF">QRX50_16475</name>
</gene>
<dbReference type="Gene3D" id="1.20.120.530">
    <property type="entry name" value="GntR ligand-binding domain-like"/>
    <property type="match status" value="1"/>
</dbReference>
<dbReference type="InterPro" id="IPR008920">
    <property type="entry name" value="TF_FadR/GntR_C"/>
</dbReference>
<evidence type="ECO:0000256" key="1">
    <source>
        <dbReference type="ARBA" id="ARBA00023015"/>
    </source>
</evidence>
<evidence type="ECO:0000256" key="3">
    <source>
        <dbReference type="ARBA" id="ARBA00023163"/>
    </source>
</evidence>
<keyword evidence="2" id="KW-0238">DNA-binding</keyword>
<dbReference type="GO" id="GO:0003677">
    <property type="term" value="F:DNA binding"/>
    <property type="evidence" value="ECO:0007669"/>
    <property type="project" value="UniProtKB-KW"/>
</dbReference>
<name>A0A9Y2ING3_9PSEU</name>
<dbReference type="AlphaFoldDB" id="A0A9Y2ING3"/>
<dbReference type="Proteomes" id="UP001236014">
    <property type="component" value="Chromosome"/>
</dbReference>